<dbReference type="InterPro" id="IPR010766">
    <property type="entry name" value="DRTGG"/>
</dbReference>
<dbReference type="SUPFAM" id="SSF52540">
    <property type="entry name" value="P-loop containing nucleoside triphosphate hydrolases"/>
    <property type="match status" value="1"/>
</dbReference>
<reference evidence="2" key="1">
    <citation type="journal article" date="2015" name="Proc. Natl. Acad. Sci. U.S.A.">
        <title>Networks of energetic and metabolic interactions define dynamics in microbial communities.</title>
        <authorList>
            <person name="Embree M."/>
            <person name="Liu J.K."/>
            <person name="Al-Bassam M.M."/>
            <person name="Zengler K."/>
        </authorList>
    </citation>
    <scope>NUCLEOTIDE SEQUENCE</scope>
</reference>
<dbReference type="SUPFAM" id="SSF75138">
    <property type="entry name" value="HprK N-terminal domain-like"/>
    <property type="match status" value="1"/>
</dbReference>
<dbReference type="InterPro" id="IPR050500">
    <property type="entry name" value="Phos_Acetyltrans/Butyryltrans"/>
</dbReference>
<dbReference type="AlphaFoldDB" id="A0A0W8G3U3"/>
<dbReference type="InterPro" id="IPR027417">
    <property type="entry name" value="P-loop_NTPase"/>
</dbReference>
<accession>A0A0W8G3U3</accession>
<name>A0A0W8G3U3_9ZZZZ</name>
<dbReference type="Pfam" id="PF07085">
    <property type="entry name" value="DRTGG"/>
    <property type="match status" value="1"/>
</dbReference>
<dbReference type="EMBL" id="LNQE01000284">
    <property type="protein sequence ID" value="KUG27835.1"/>
    <property type="molecule type" value="Genomic_DNA"/>
</dbReference>
<organism evidence="2">
    <name type="scientific">hydrocarbon metagenome</name>
    <dbReference type="NCBI Taxonomy" id="938273"/>
    <lineage>
        <taxon>unclassified sequences</taxon>
        <taxon>metagenomes</taxon>
        <taxon>ecological metagenomes</taxon>
    </lineage>
</organism>
<evidence type="ECO:0000259" key="1">
    <source>
        <dbReference type="Pfam" id="PF07085"/>
    </source>
</evidence>
<evidence type="ECO:0000313" key="2">
    <source>
        <dbReference type="EMBL" id="KUG27835.1"/>
    </source>
</evidence>
<dbReference type="Gene3D" id="3.40.50.300">
    <property type="entry name" value="P-loop containing nucleotide triphosphate hydrolases"/>
    <property type="match status" value="1"/>
</dbReference>
<proteinExistence type="predicted"/>
<sequence length="355" mass="37715">MTGLYIGSTSGYSGKNLLALALCLRFREEGYRVGYMKPVGAMPRLVDGELGDDDALFINGVLGLGASPSDMTPVPVTKDFLMKAFAGECGVLMPSITAAYHKLAADKDVMVVGGSGSYLYSGTYCGVDGVSVARSLGAKTIIVDRFRTELNYDYLAAAKHAAGDDLAGVILNDVPEHFRAEVDELIKPFLARRGIDVLGVIPHDPVMSGMRAGDLAERLGGRLVTMSAGVHNLVVNFLIGAMNVENFLAFFRKRKDVAVICGGDRSDLQLVALEGGAAALVLTGNLYPNDIILTKAEAVGVPVILARDDTFTVAKKMETLLFSEKLRDPTRVAHGARLIGKALDYAALTAKLGLT</sequence>
<protein>
    <recommendedName>
        <fullName evidence="1">DRTGG domain-containing protein</fullName>
    </recommendedName>
</protein>
<feature type="domain" description="DRTGG" evidence="1">
    <location>
        <begin position="214"/>
        <end position="319"/>
    </location>
</feature>
<dbReference type="PANTHER" id="PTHR43356:SF2">
    <property type="entry name" value="PHOSPHATE ACETYLTRANSFERASE"/>
    <property type="match status" value="1"/>
</dbReference>
<dbReference type="InterPro" id="IPR028979">
    <property type="entry name" value="Ser_kin/Pase_Hpr-like_N_sf"/>
</dbReference>
<dbReference type="CDD" id="cd03109">
    <property type="entry name" value="DTBS"/>
    <property type="match status" value="1"/>
</dbReference>
<gene>
    <name evidence="2" type="ORF">ASZ90_002311</name>
</gene>
<dbReference type="Pfam" id="PF13500">
    <property type="entry name" value="AAA_26"/>
    <property type="match status" value="1"/>
</dbReference>
<comment type="caution">
    <text evidence="2">The sequence shown here is derived from an EMBL/GenBank/DDBJ whole genome shotgun (WGS) entry which is preliminary data.</text>
</comment>
<dbReference type="PANTHER" id="PTHR43356">
    <property type="entry name" value="PHOSPHATE ACETYLTRANSFERASE"/>
    <property type="match status" value="1"/>
</dbReference>
<dbReference type="Gene3D" id="3.40.1390.20">
    <property type="entry name" value="HprK N-terminal domain-like"/>
    <property type="match status" value="1"/>
</dbReference>